<dbReference type="AlphaFoldDB" id="A0A8H1KZZ2"/>
<dbReference type="Proteomes" id="UP000298111">
    <property type="component" value="Unassembled WGS sequence"/>
</dbReference>
<gene>
    <name evidence="1" type="ORF">D8771_34705</name>
</gene>
<name>A0A8H1KZZ2_9ACTN</name>
<protein>
    <submittedName>
        <fullName evidence="1">Uncharacterized protein</fullName>
    </submittedName>
</protein>
<proteinExistence type="predicted"/>
<sequence length="91" mass="10368">MGKAGRTVADIVEKVETHYTADSSRVFREEVNKWIEWYNQITAKVNQLHSDLTQANHYLDSNELEQIHQAAGWMGDVQEVAPADEVERVLG</sequence>
<comment type="caution">
    <text evidence="1">The sequence shown here is derived from an EMBL/GenBank/DDBJ whole genome shotgun (WGS) entry which is preliminary data.</text>
</comment>
<evidence type="ECO:0000313" key="2">
    <source>
        <dbReference type="Proteomes" id="UP000298111"/>
    </source>
</evidence>
<organism evidence="1 2">
    <name type="scientific">Streptomyces albus</name>
    <dbReference type="NCBI Taxonomy" id="1888"/>
    <lineage>
        <taxon>Bacteria</taxon>
        <taxon>Bacillati</taxon>
        <taxon>Actinomycetota</taxon>
        <taxon>Actinomycetes</taxon>
        <taxon>Kitasatosporales</taxon>
        <taxon>Streptomycetaceae</taxon>
        <taxon>Streptomyces</taxon>
    </lineage>
</organism>
<reference evidence="1 2" key="1">
    <citation type="submission" date="2018-10" db="EMBL/GenBank/DDBJ databases">
        <title>Isolation of pseudouridimycin from Streptomyces albus DSM 40763.</title>
        <authorList>
            <person name="Rosenqvist P."/>
            <person name="Metsae-Ketelae M."/>
            <person name="Virta P."/>
        </authorList>
    </citation>
    <scope>NUCLEOTIDE SEQUENCE [LARGE SCALE GENOMIC DNA]</scope>
    <source>
        <strain evidence="1 2">DSM 40763</strain>
    </source>
</reference>
<dbReference type="EMBL" id="RCIY01000120">
    <property type="protein sequence ID" value="TGG74741.1"/>
    <property type="molecule type" value="Genomic_DNA"/>
</dbReference>
<evidence type="ECO:0000313" key="1">
    <source>
        <dbReference type="EMBL" id="TGG74741.1"/>
    </source>
</evidence>
<accession>A0A8H1KZZ2</accession>